<reference evidence="3" key="1">
    <citation type="submission" date="2013-11" db="EMBL/GenBank/DDBJ databases">
        <title>The Genome Sequence of Phytophthora parasitica CJ02B3.</title>
        <authorList>
            <consortium name="The Broad Institute Genomics Platform"/>
            <person name="Russ C."/>
            <person name="Tyler B."/>
            <person name="Panabieres F."/>
            <person name="Shan W."/>
            <person name="Tripathy S."/>
            <person name="Grunwald N."/>
            <person name="Machado M."/>
            <person name="Johnson C.S."/>
            <person name="Arredondo F."/>
            <person name="Hong C."/>
            <person name="Coffey M."/>
            <person name="Young S.K."/>
            <person name="Zeng Q."/>
            <person name="Gargeya S."/>
            <person name="Fitzgerald M."/>
            <person name="Abouelleil A."/>
            <person name="Alvarado L."/>
            <person name="Chapman S.B."/>
            <person name="Gainer-Dewar J."/>
            <person name="Goldberg J."/>
            <person name="Griggs A."/>
            <person name="Gujja S."/>
            <person name="Hansen M."/>
            <person name="Howarth C."/>
            <person name="Imamovic A."/>
            <person name="Ireland A."/>
            <person name="Larimer J."/>
            <person name="McCowan C."/>
            <person name="Murphy C."/>
            <person name="Pearson M."/>
            <person name="Poon T.W."/>
            <person name="Priest M."/>
            <person name="Roberts A."/>
            <person name="Saif S."/>
            <person name="Shea T."/>
            <person name="Sykes S."/>
            <person name="Wortman J."/>
            <person name="Nusbaum C."/>
            <person name="Birren B."/>
        </authorList>
    </citation>
    <scope>NUCLEOTIDE SEQUENCE [LARGE SCALE GENOMIC DNA]</scope>
    <source>
        <strain evidence="3">CJ02B3</strain>
    </source>
</reference>
<proteinExistence type="predicted"/>
<dbReference type="Proteomes" id="UP000053236">
    <property type="component" value="Unassembled WGS sequence"/>
</dbReference>
<protein>
    <recommendedName>
        <fullName evidence="4">SLC26A/SulP transporter domain-containing protein</fullName>
    </recommendedName>
</protein>
<dbReference type="EMBL" id="KI689625">
    <property type="protein sequence ID" value="ETK72265.1"/>
    <property type="molecule type" value="Genomic_DNA"/>
</dbReference>
<evidence type="ECO:0000256" key="2">
    <source>
        <dbReference type="SAM" id="SignalP"/>
    </source>
</evidence>
<feature type="transmembrane region" description="Helical" evidence="1">
    <location>
        <begin position="74"/>
        <end position="98"/>
    </location>
</feature>
<keyword evidence="2" id="KW-0732">Signal</keyword>
<feature type="transmembrane region" description="Helical" evidence="1">
    <location>
        <begin position="41"/>
        <end position="62"/>
    </location>
</feature>
<gene>
    <name evidence="3" type="ORF">L915_20602</name>
</gene>
<keyword evidence="1" id="KW-0812">Transmembrane</keyword>
<feature type="non-terminal residue" evidence="3">
    <location>
        <position position="1"/>
    </location>
</feature>
<keyword evidence="1" id="KW-0472">Membrane</keyword>
<feature type="chain" id="PRO_5004815563" description="SLC26A/SulP transporter domain-containing protein" evidence="2">
    <location>
        <begin position="21"/>
        <end position="115"/>
    </location>
</feature>
<feature type="signal peptide" evidence="2">
    <location>
        <begin position="1"/>
        <end position="20"/>
    </location>
</feature>
<accession>W2FQB7</accession>
<keyword evidence="1" id="KW-1133">Transmembrane helix</keyword>
<organism evidence="3">
    <name type="scientific">Phytophthora nicotianae</name>
    <name type="common">Potato buckeye rot agent</name>
    <name type="synonym">Phytophthora parasitica</name>
    <dbReference type="NCBI Taxonomy" id="4792"/>
    <lineage>
        <taxon>Eukaryota</taxon>
        <taxon>Sar</taxon>
        <taxon>Stramenopiles</taxon>
        <taxon>Oomycota</taxon>
        <taxon>Peronosporomycetes</taxon>
        <taxon>Peronosporales</taxon>
        <taxon>Peronosporaceae</taxon>
        <taxon>Phytophthora</taxon>
    </lineage>
</organism>
<name>W2FQB7_PHYNI</name>
<sequence length="115" mass="12517">RTPLIRVLLVEILMPWPALLCELLAESIPLQDPALGWKANHGAWCRLWITIASGSAGSLFQVRASTPELSYQKMLGITIGTACGATSTTILIASLWVFPVPFASSLLDVWPRLCL</sequence>
<dbReference type="AlphaFoldDB" id="W2FQB7"/>
<evidence type="ECO:0000313" key="3">
    <source>
        <dbReference type="EMBL" id="ETK72265.1"/>
    </source>
</evidence>
<evidence type="ECO:0008006" key="4">
    <source>
        <dbReference type="Google" id="ProtNLM"/>
    </source>
</evidence>
<evidence type="ECO:0000256" key="1">
    <source>
        <dbReference type="SAM" id="Phobius"/>
    </source>
</evidence>